<evidence type="ECO:0000259" key="2">
    <source>
        <dbReference type="Pfam" id="PF01882"/>
    </source>
</evidence>
<evidence type="ECO:0000313" key="4">
    <source>
        <dbReference type="Proteomes" id="UP000252254"/>
    </source>
</evidence>
<keyword evidence="1" id="KW-0472">Membrane</keyword>
<dbReference type="EMBL" id="QNRI01000009">
    <property type="protein sequence ID" value="RBO95281.1"/>
    <property type="molecule type" value="Genomic_DNA"/>
</dbReference>
<feature type="transmembrane region" description="Helical" evidence="1">
    <location>
        <begin position="12"/>
        <end position="30"/>
    </location>
</feature>
<dbReference type="Proteomes" id="UP000252254">
    <property type="component" value="Unassembled WGS sequence"/>
</dbReference>
<dbReference type="Pfam" id="PF01882">
    <property type="entry name" value="DUF58"/>
    <property type="match status" value="1"/>
</dbReference>
<keyword evidence="1" id="KW-0812">Transmembrane</keyword>
<feature type="transmembrane region" description="Helical" evidence="1">
    <location>
        <begin position="36"/>
        <end position="54"/>
    </location>
</feature>
<dbReference type="OrthoDB" id="9789943at2"/>
<protein>
    <submittedName>
        <fullName evidence="3">Uncharacterized protein DUF58</fullName>
    </submittedName>
</protein>
<accession>A0A366DYV3</accession>
<proteinExistence type="predicted"/>
<evidence type="ECO:0000313" key="3">
    <source>
        <dbReference type="EMBL" id="RBO95281.1"/>
    </source>
</evidence>
<dbReference type="RefSeq" id="WP_113869670.1">
    <property type="nucleotide sequence ID" value="NZ_BAABQN010000006.1"/>
</dbReference>
<evidence type="ECO:0000256" key="1">
    <source>
        <dbReference type="SAM" id="Phobius"/>
    </source>
</evidence>
<dbReference type="PANTHER" id="PTHR34351:SF2">
    <property type="entry name" value="DUF58 DOMAIN-CONTAINING PROTEIN"/>
    <property type="match status" value="1"/>
</dbReference>
<comment type="caution">
    <text evidence="3">The sequence shown here is derived from an EMBL/GenBank/DDBJ whole genome shotgun (WGS) entry which is preliminary data.</text>
</comment>
<name>A0A366DYV3_9BACI</name>
<organism evidence="3 4">
    <name type="scientific">Paraliobacillus ryukyuensis</name>
    <dbReference type="NCBI Taxonomy" id="200904"/>
    <lineage>
        <taxon>Bacteria</taxon>
        <taxon>Bacillati</taxon>
        <taxon>Bacillota</taxon>
        <taxon>Bacilli</taxon>
        <taxon>Bacillales</taxon>
        <taxon>Bacillaceae</taxon>
        <taxon>Paraliobacillus</taxon>
    </lineage>
</organism>
<dbReference type="InterPro" id="IPR002881">
    <property type="entry name" value="DUF58"/>
</dbReference>
<dbReference type="AlphaFoldDB" id="A0A366DYV3"/>
<dbReference type="PANTHER" id="PTHR34351">
    <property type="entry name" value="SLR1927 PROTEIN-RELATED"/>
    <property type="match status" value="1"/>
</dbReference>
<keyword evidence="1" id="KW-1133">Transmembrane helix</keyword>
<dbReference type="STRING" id="200904.GCA_900168775_03517"/>
<keyword evidence="4" id="KW-1185">Reference proteome</keyword>
<sequence length="401" mass="46750">MELKKQKSKQMHQRYDVLIAIGMLSAAISILLHKPILFAGIGLLVTYIVLVLLYEKYYGNYLYLEIEKDKLFLFPEDDDIIAITFYNKGKFTLKNGYFFFTIDEEVQVEDGKYQLDERGLTHKVPLTLPANSKITLHLSIKGNKRGITQLANMRYVFFNPFSFTTITLQAQGYWTQEIVVFPSQTPITRMDRLFTNQTGNIALPFALMHDEMDIAGTREYHFSDTMQHIHWKTSAKKQRLHTKIFEHNTDMRWTVLVNASTSSKLNNLYLSKQIDTYLSIISSISMQAIRQDIQIGVWFNLGKPVQLKTNHGTGQHHLKRLLHIFASIDHSYSIVQMNTLLHQINQQIDEHHVILYIGELNQIVRHYLSTWEVRNKKEIYVLSNEDNHFVLRNHAEVSSNE</sequence>
<gene>
    <name evidence="3" type="ORF">DES48_109120</name>
</gene>
<feature type="domain" description="DUF58" evidence="2">
    <location>
        <begin position="217"/>
        <end position="326"/>
    </location>
</feature>
<reference evidence="3 4" key="1">
    <citation type="submission" date="2018-06" db="EMBL/GenBank/DDBJ databases">
        <title>Genomic Encyclopedia of Type Strains, Phase IV (KMG-IV): sequencing the most valuable type-strain genomes for metagenomic binning, comparative biology and taxonomic classification.</title>
        <authorList>
            <person name="Goeker M."/>
        </authorList>
    </citation>
    <scope>NUCLEOTIDE SEQUENCE [LARGE SCALE GENOMIC DNA]</scope>
    <source>
        <strain evidence="3 4">DSM 15140</strain>
    </source>
</reference>